<gene>
    <name evidence="2" type="ORF">SDC9_193748</name>
</gene>
<protein>
    <recommendedName>
        <fullName evidence="1">Antirepressor protein C-terminal domain-containing protein</fullName>
    </recommendedName>
</protein>
<dbReference type="EMBL" id="VSSQ01106617">
    <property type="protein sequence ID" value="MPN46165.1"/>
    <property type="molecule type" value="Genomic_DNA"/>
</dbReference>
<proteinExistence type="predicted"/>
<dbReference type="AlphaFoldDB" id="A0A645I4C9"/>
<evidence type="ECO:0000259" key="1">
    <source>
        <dbReference type="Pfam" id="PF03374"/>
    </source>
</evidence>
<sequence length="133" mass="14935">MQPKATYYDLVLSSTSAVPITMIAKDYGLSAVRLNHILHDLGVQYRMDGTWVLYQCYADKGYTKTVTHPISEEKSVMHTYWTQKGRLFLYDLLKSERGLLPLIERSDSETDPAKYFIPADGPGGIKADASVTV</sequence>
<evidence type="ECO:0000313" key="2">
    <source>
        <dbReference type="EMBL" id="MPN46165.1"/>
    </source>
</evidence>
<feature type="domain" description="Antirepressor protein C-terminal" evidence="1">
    <location>
        <begin position="1"/>
        <end position="95"/>
    </location>
</feature>
<reference evidence="2" key="1">
    <citation type="submission" date="2019-08" db="EMBL/GenBank/DDBJ databases">
        <authorList>
            <person name="Kucharzyk K."/>
            <person name="Murdoch R.W."/>
            <person name="Higgins S."/>
            <person name="Loffler F."/>
        </authorList>
    </citation>
    <scope>NUCLEOTIDE SEQUENCE</scope>
</reference>
<organism evidence="2">
    <name type="scientific">bioreactor metagenome</name>
    <dbReference type="NCBI Taxonomy" id="1076179"/>
    <lineage>
        <taxon>unclassified sequences</taxon>
        <taxon>metagenomes</taxon>
        <taxon>ecological metagenomes</taxon>
    </lineage>
</organism>
<dbReference type="GO" id="GO:0003677">
    <property type="term" value="F:DNA binding"/>
    <property type="evidence" value="ECO:0007669"/>
    <property type="project" value="InterPro"/>
</dbReference>
<accession>A0A645I4C9</accession>
<name>A0A645I4C9_9ZZZZ</name>
<dbReference type="Pfam" id="PF03374">
    <property type="entry name" value="ANT"/>
    <property type="match status" value="1"/>
</dbReference>
<comment type="caution">
    <text evidence="2">The sequence shown here is derived from an EMBL/GenBank/DDBJ whole genome shotgun (WGS) entry which is preliminary data.</text>
</comment>
<dbReference type="InterPro" id="IPR005039">
    <property type="entry name" value="Ant_C"/>
</dbReference>